<proteinExistence type="predicted"/>
<dbReference type="AlphaFoldDB" id="A0A0D6P4R8"/>
<feature type="domain" description="Nitrile hydratase beta subunit" evidence="1">
    <location>
        <begin position="21"/>
        <end position="116"/>
    </location>
</feature>
<evidence type="ECO:0000259" key="1">
    <source>
        <dbReference type="Pfam" id="PF02211"/>
    </source>
</evidence>
<comment type="caution">
    <text evidence="2">The sequence shown here is derived from an EMBL/GenBank/DDBJ whole genome shotgun (WGS) entry which is preliminary data.</text>
</comment>
<dbReference type="InterPro" id="IPR024690">
    <property type="entry name" value="CN_hydtase_beta_dom_C"/>
</dbReference>
<keyword evidence="3" id="KW-1185">Reference proteome</keyword>
<dbReference type="EMBL" id="BANB01000160">
    <property type="protein sequence ID" value="GAN76755.1"/>
    <property type="molecule type" value="Genomic_DNA"/>
</dbReference>
<gene>
    <name evidence="2" type="ORF">Asru_0160_05</name>
</gene>
<dbReference type="Proteomes" id="UP000032680">
    <property type="component" value="Unassembled WGS sequence"/>
</dbReference>
<dbReference type="SUPFAM" id="SSF50090">
    <property type="entry name" value="Electron transport accessory proteins"/>
    <property type="match status" value="1"/>
</dbReference>
<accession>A0A0D6P4R8</accession>
<dbReference type="RefSeq" id="WP_277813933.1">
    <property type="nucleotide sequence ID" value="NZ_BANB01000160.1"/>
</dbReference>
<reference evidence="2 3" key="1">
    <citation type="submission" date="2012-11" db="EMBL/GenBank/DDBJ databases">
        <title>Whole genome sequence of Acidisphaera rubrifaciens HS-AP3.</title>
        <authorList>
            <person name="Azuma Y."/>
            <person name="Higashiura N."/>
            <person name="Hirakawa H."/>
            <person name="Matsushita K."/>
        </authorList>
    </citation>
    <scope>NUCLEOTIDE SEQUENCE [LARGE SCALE GENOMIC DNA]</scope>
    <source>
        <strain evidence="2 3">HS-AP3</strain>
    </source>
</reference>
<sequence>MPAALTPEIVPGLVAGGASTKIAEDIAPKFKHGDKVRARNINPTTHTRLPRYVRGKVGTVVHDHGVFVFNDSNAHGKGTHPQHVYNVRFTAQELWGPDAPSRDTLHIDMFESYIEPA</sequence>
<dbReference type="Gene3D" id="2.30.30.50">
    <property type="match status" value="1"/>
</dbReference>
<dbReference type="InterPro" id="IPR008990">
    <property type="entry name" value="Elect_transpt_acc-like_dom_sf"/>
</dbReference>
<name>A0A0D6P4R8_9PROT</name>
<evidence type="ECO:0000313" key="3">
    <source>
        <dbReference type="Proteomes" id="UP000032680"/>
    </source>
</evidence>
<dbReference type="Pfam" id="PF02211">
    <property type="entry name" value="NHase_beta_C"/>
    <property type="match status" value="1"/>
</dbReference>
<organism evidence="2 3">
    <name type="scientific">Acidisphaera rubrifaciens HS-AP3</name>
    <dbReference type="NCBI Taxonomy" id="1231350"/>
    <lineage>
        <taxon>Bacteria</taxon>
        <taxon>Pseudomonadati</taxon>
        <taxon>Pseudomonadota</taxon>
        <taxon>Alphaproteobacteria</taxon>
        <taxon>Acetobacterales</taxon>
        <taxon>Acetobacteraceae</taxon>
        <taxon>Acidisphaera</taxon>
    </lineage>
</organism>
<protein>
    <submittedName>
        <fullName evidence="2">Nitrile hydratase beta subunit</fullName>
    </submittedName>
</protein>
<evidence type="ECO:0000313" key="2">
    <source>
        <dbReference type="EMBL" id="GAN76755.1"/>
    </source>
</evidence>